<dbReference type="SUPFAM" id="SSF52540">
    <property type="entry name" value="P-loop containing nucleoside triphosphate hydrolases"/>
    <property type="match status" value="1"/>
</dbReference>
<sequence>MESTVNDYFDKVIKNVSYKWDDLARNLGFERGEIEAIRATVSLQGPDKKCREVLERWQNRNGAKATLQVLQQALIDIEEKHTAEELHVWKKKETQHSLKTFGQEMKTTGKKTMEKLDGLKVELQEGHYLAAKDTGQSIKGPNPIFEKLPNHLQDRYRRELARIRPLPWCEDFYLNLDDMFTTLEMVGRDGQKKDTAVAVEDMFKLYNDSVPKTIRVEGDPGIGKTTLCYKIVYDFSAEKSKFQTDNKFSSFKLVLYVEMRKVPHDATDLNSTIFQQVFPTAYYKHEEEFWDYVECNPEDVLFVLDGLDEMPEETREKLKIADFIRVLHHLIS</sequence>
<dbReference type="AlphaFoldDB" id="C3ZDV5"/>
<evidence type="ECO:0000259" key="2">
    <source>
        <dbReference type="PROSITE" id="PS50837"/>
    </source>
</evidence>
<gene>
    <name evidence="3" type="ORF">BRAFLDRAFT_65486</name>
</gene>
<feature type="domain" description="NACHT" evidence="2">
    <location>
        <begin position="212"/>
        <end position="332"/>
    </location>
</feature>
<dbReference type="CDD" id="cd01670">
    <property type="entry name" value="Death"/>
    <property type="match status" value="1"/>
</dbReference>
<dbReference type="PANTHER" id="PTHR46844">
    <property type="entry name" value="SLR5058 PROTEIN"/>
    <property type="match status" value="1"/>
</dbReference>
<dbReference type="InterPro" id="IPR027417">
    <property type="entry name" value="P-loop_NTPase"/>
</dbReference>
<dbReference type="InParanoid" id="C3ZDV5"/>
<dbReference type="PROSITE" id="PS50017">
    <property type="entry name" value="DEATH_DOMAIN"/>
    <property type="match status" value="1"/>
</dbReference>
<protein>
    <recommendedName>
        <fullName evidence="4">Death domain-containing protein</fullName>
    </recommendedName>
</protein>
<proteinExistence type="predicted"/>
<evidence type="ECO:0000313" key="3">
    <source>
        <dbReference type="EMBL" id="EEN48911.1"/>
    </source>
</evidence>
<name>C3ZDV5_BRAFL</name>
<dbReference type="PANTHER" id="PTHR46844:SF1">
    <property type="entry name" value="SLR5058 PROTEIN"/>
    <property type="match status" value="1"/>
</dbReference>
<dbReference type="Pfam" id="PF05729">
    <property type="entry name" value="NACHT"/>
    <property type="match status" value="1"/>
</dbReference>
<dbReference type="Gene3D" id="1.10.533.10">
    <property type="entry name" value="Death Domain, Fas"/>
    <property type="match status" value="1"/>
</dbReference>
<evidence type="ECO:0000259" key="1">
    <source>
        <dbReference type="PROSITE" id="PS50017"/>
    </source>
</evidence>
<accession>C3ZDV5</accession>
<dbReference type="InterPro" id="IPR007111">
    <property type="entry name" value="NACHT_NTPase"/>
</dbReference>
<organism>
    <name type="scientific">Branchiostoma floridae</name>
    <name type="common">Florida lancelet</name>
    <name type="synonym">Amphioxus</name>
    <dbReference type="NCBI Taxonomy" id="7739"/>
    <lineage>
        <taxon>Eukaryota</taxon>
        <taxon>Metazoa</taxon>
        <taxon>Chordata</taxon>
        <taxon>Cephalochordata</taxon>
        <taxon>Leptocardii</taxon>
        <taxon>Amphioxiformes</taxon>
        <taxon>Branchiostomatidae</taxon>
        <taxon>Branchiostoma</taxon>
    </lineage>
</organism>
<dbReference type="GO" id="GO:0007165">
    <property type="term" value="P:signal transduction"/>
    <property type="evidence" value="ECO:0007669"/>
    <property type="project" value="InterPro"/>
</dbReference>
<dbReference type="InterPro" id="IPR011029">
    <property type="entry name" value="DEATH-like_dom_sf"/>
</dbReference>
<dbReference type="SUPFAM" id="SSF47986">
    <property type="entry name" value="DEATH domain"/>
    <property type="match status" value="1"/>
</dbReference>
<dbReference type="Pfam" id="PF00531">
    <property type="entry name" value="Death"/>
    <property type="match status" value="1"/>
</dbReference>
<evidence type="ECO:0008006" key="4">
    <source>
        <dbReference type="Google" id="ProtNLM"/>
    </source>
</evidence>
<feature type="domain" description="Death" evidence="1">
    <location>
        <begin position="19"/>
        <end position="86"/>
    </location>
</feature>
<dbReference type="PROSITE" id="PS50837">
    <property type="entry name" value="NACHT"/>
    <property type="match status" value="1"/>
</dbReference>
<dbReference type="EMBL" id="GG666612">
    <property type="protein sequence ID" value="EEN48911.1"/>
    <property type="molecule type" value="Genomic_DNA"/>
</dbReference>
<dbReference type="InterPro" id="IPR000488">
    <property type="entry name" value="Death_dom"/>
</dbReference>
<dbReference type="Gene3D" id="3.40.50.300">
    <property type="entry name" value="P-loop containing nucleotide triphosphate hydrolases"/>
    <property type="match status" value="1"/>
</dbReference>
<reference evidence="3" key="1">
    <citation type="journal article" date="2008" name="Nature">
        <title>The amphioxus genome and the evolution of the chordate karyotype.</title>
        <authorList>
            <consortium name="US DOE Joint Genome Institute (JGI-PGF)"/>
            <person name="Putnam N.H."/>
            <person name="Butts T."/>
            <person name="Ferrier D.E.K."/>
            <person name="Furlong R.F."/>
            <person name="Hellsten U."/>
            <person name="Kawashima T."/>
            <person name="Robinson-Rechavi M."/>
            <person name="Shoguchi E."/>
            <person name="Terry A."/>
            <person name="Yu J.-K."/>
            <person name="Benito-Gutierrez E.L."/>
            <person name="Dubchak I."/>
            <person name="Garcia-Fernandez J."/>
            <person name="Gibson-Brown J.J."/>
            <person name="Grigoriev I.V."/>
            <person name="Horton A.C."/>
            <person name="de Jong P.J."/>
            <person name="Jurka J."/>
            <person name="Kapitonov V.V."/>
            <person name="Kohara Y."/>
            <person name="Kuroki Y."/>
            <person name="Lindquist E."/>
            <person name="Lucas S."/>
            <person name="Osoegawa K."/>
            <person name="Pennacchio L.A."/>
            <person name="Salamov A.A."/>
            <person name="Satou Y."/>
            <person name="Sauka-Spengler T."/>
            <person name="Schmutz J."/>
            <person name="Shin-I T."/>
            <person name="Toyoda A."/>
            <person name="Bronner-Fraser M."/>
            <person name="Fujiyama A."/>
            <person name="Holland L.Z."/>
            <person name="Holland P.W.H."/>
            <person name="Satoh N."/>
            <person name="Rokhsar D.S."/>
        </authorList>
    </citation>
    <scope>NUCLEOTIDE SEQUENCE [LARGE SCALE GENOMIC DNA]</scope>
    <source>
        <strain evidence="3">S238N-H82</strain>
        <tissue evidence="3">Testes</tissue>
    </source>
</reference>